<sequence length="188" mass="19675">MTRLIAFALAAALATAPLLGGAAPSAAAPHALLRPLAAHSTRLAAQTSAWGWPLAPRPALVRGFDPPARPWLSGHRGVDLAAASGQQLLAPEGGTVVFAGWVVDRPVLTIRHPDGHRSSFEPVTTELAAGAEVTRGEPIGKVAAEPPHCAEGCVHWGVRRDDDYVDPLRLVADTRPSILLPWTGRASP</sequence>
<gene>
    <name evidence="4" type="ORF">SPF06_07815</name>
</gene>
<dbReference type="Pfam" id="PF01551">
    <property type="entry name" value="Peptidase_M23"/>
    <property type="match status" value="1"/>
</dbReference>
<organism evidence="4 5">
    <name type="scientific">Sinomonas terricola</name>
    <dbReference type="NCBI Taxonomy" id="3110330"/>
    <lineage>
        <taxon>Bacteria</taxon>
        <taxon>Bacillati</taxon>
        <taxon>Actinomycetota</taxon>
        <taxon>Actinomycetes</taxon>
        <taxon>Micrococcales</taxon>
        <taxon>Micrococcaceae</taxon>
        <taxon>Sinomonas</taxon>
    </lineage>
</organism>
<dbReference type="PANTHER" id="PTHR21666:SF289">
    <property type="entry name" value="L-ALA--D-GLU ENDOPEPTIDASE"/>
    <property type="match status" value="1"/>
</dbReference>
<name>A0ABU5T657_9MICC</name>
<dbReference type="Gene3D" id="2.70.70.10">
    <property type="entry name" value="Glucose Permease (Domain IIA)"/>
    <property type="match status" value="1"/>
</dbReference>
<dbReference type="CDD" id="cd12797">
    <property type="entry name" value="M23_peptidase"/>
    <property type="match status" value="1"/>
</dbReference>
<dbReference type="SUPFAM" id="SSF51261">
    <property type="entry name" value="Duplicated hybrid motif"/>
    <property type="match status" value="1"/>
</dbReference>
<keyword evidence="1 2" id="KW-0732">Signal</keyword>
<dbReference type="GO" id="GO:0016787">
    <property type="term" value="F:hydrolase activity"/>
    <property type="evidence" value="ECO:0007669"/>
    <property type="project" value="UniProtKB-KW"/>
</dbReference>
<dbReference type="EMBL" id="JAYGGQ010000004">
    <property type="protein sequence ID" value="MEA5454626.1"/>
    <property type="molecule type" value="Genomic_DNA"/>
</dbReference>
<dbReference type="EC" id="3.4.-.-" evidence="4"/>
<keyword evidence="4" id="KW-0378">Hydrolase</keyword>
<evidence type="ECO:0000256" key="1">
    <source>
        <dbReference type="ARBA" id="ARBA00022729"/>
    </source>
</evidence>
<dbReference type="InterPro" id="IPR050570">
    <property type="entry name" value="Cell_wall_metabolism_enzyme"/>
</dbReference>
<dbReference type="InterPro" id="IPR011055">
    <property type="entry name" value="Dup_hybrid_motif"/>
</dbReference>
<dbReference type="RefSeq" id="WP_323278465.1">
    <property type="nucleotide sequence ID" value="NZ_JAYGGQ010000004.1"/>
</dbReference>
<keyword evidence="5" id="KW-1185">Reference proteome</keyword>
<feature type="domain" description="M23ase beta-sheet core" evidence="3">
    <location>
        <begin position="74"/>
        <end position="167"/>
    </location>
</feature>
<dbReference type="Proteomes" id="UP001304769">
    <property type="component" value="Unassembled WGS sequence"/>
</dbReference>
<evidence type="ECO:0000313" key="4">
    <source>
        <dbReference type="EMBL" id="MEA5454626.1"/>
    </source>
</evidence>
<accession>A0ABU5T657</accession>
<feature type="chain" id="PRO_5045097314" evidence="2">
    <location>
        <begin position="28"/>
        <end position="188"/>
    </location>
</feature>
<evidence type="ECO:0000256" key="2">
    <source>
        <dbReference type="SAM" id="SignalP"/>
    </source>
</evidence>
<comment type="caution">
    <text evidence="4">The sequence shown here is derived from an EMBL/GenBank/DDBJ whole genome shotgun (WGS) entry which is preliminary data.</text>
</comment>
<dbReference type="InterPro" id="IPR016047">
    <property type="entry name" value="M23ase_b-sheet_dom"/>
</dbReference>
<protein>
    <submittedName>
        <fullName evidence="4">M23 family metallopeptidase</fullName>
        <ecNumber evidence="4">3.4.-.-</ecNumber>
    </submittedName>
</protein>
<proteinExistence type="predicted"/>
<feature type="signal peptide" evidence="2">
    <location>
        <begin position="1"/>
        <end position="27"/>
    </location>
</feature>
<evidence type="ECO:0000313" key="5">
    <source>
        <dbReference type="Proteomes" id="UP001304769"/>
    </source>
</evidence>
<dbReference type="PANTHER" id="PTHR21666">
    <property type="entry name" value="PEPTIDASE-RELATED"/>
    <property type="match status" value="1"/>
</dbReference>
<evidence type="ECO:0000259" key="3">
    <source>
        <dbReference type="Pfam" id="PF01551"/>
    </source>
</evidence>
<reference evidence="4 5" key="1">
    <citation type="submission" date="2023-12" db="EMBL/GenBank/DDBJ databases">
        <title>Sinomonas terricola sp. nov, isolated from litchi orchard soil in Guangdong, PR China.</title>
        <authorList>
            <person name="Jiaxin W."/>
            <person name="Yang Z."/>
            <person name="Honghui Z."/>
        </authorList>
    </citation>
    <scope>NUCLEOTIDE SEQUENCE [LARGE SCALE GENOMIC DNA]</scope>
    <source>
        <strain evidence="4 5">JGH33</strain>
    </source>
</reference>